<accession>A0A443KCN7</accession>
<proteinExistence type="predicted"/>
<evidence type="ECO:0000313" key="1">
    <source>
        <dbReference type="EMBL" id="RWR30495.1"/>
    </source>
</evidence>
<gene>
    <name evidence="1" type="ORF">D2T29_12555</name>
</gene>
<dbReference type="Proteomes" id="UP000284451">
    <property type="component" value="Unassembled WGS sequence"/>
</dbReference>
<evidence type="ECO:0008006" key="3">
    <source>
        <dbReference type="Google" id="ProtNLM"/>
    </source>
</evidence>
<evidence type="ECO:0000313" key="2">
    <source>
        <dbReference type="Proteomes" id="UP000284451"/>
    </source>
</evidence>
<reference evidence="1 2" key="1">
    <citation type="submission" date="2019-01" db="EMBL/GenBank/DDBJ databases">
        <title>Sinorhodobacter populi sp. nov. isolated from the symptomatic bark tissue of Populus euramericana canker.</title>
        <authorList>
            <person name="Xu G."/>
        </authorList>
    </citation>
    <scope>NUCLEOTIDE SEQUENCE [LARGE SCALE GENOMIC DNA]</scope>
    <source>
        <strain evidence="1 2">07D10-4-3</strain>
    </source>
</reference>
<organism evidence="1 2">
    <name type="scientific">Paenirhodobacter populi</name>
    <dbReference type="NCBI Taxonomy" id="2306993"/>
    <lineage>
        <taxon>Bacteria</taxon>
        <taxon>Pseudomonadati</taxon>
        <taxon>Pseudomonadota</taxon>
        <taxon>Alphaproteobacteria</taxon>
        <taxon>Rhodobacterales</taxon>
        <taxon>Rhodobacter group</taxon>
        <taxon>Paenirhodobacter</taxon>
    </lineage>
</organism>
<dbReference type="EMBL" id="SAUY01000015">
    <property type="protein sequence ID" value="RWR30495.1"/>
    <property type="molecule type" value="Genomic_DNA"/>
</dbReference>
<name>A0A443KCN7_9RHOB</name>
<comment type="caution">
    <text evidence="1">The sequence shown here is derived from an EMBL/GenBank/DDBJ whole genome shotgun (WGS) entry which is preliminary data.</text>
</comment>
<protein>
    <recommendedName>
        <fullName evidence="3">Winged helix-turn-helix domain-containing protein</fullName>
    </recommendedName>
</protein>
<sequence length="76" mass="8672">MDSRISFLQTLASCPHGARKKDLPLSDREIDRMRQKLRVSGLVEYVDLGKGKRWHITEDGHKFLSAHKEPISAAEN</sequence>
<dbReference type="AlphaFoldDB" id="A0A443KCN7"/>
<reference evidence="1 2" key="2">
    <citation type="submission" date="2019-01" db="EMBL/GenBank/DDBJ databases">
        <authorList>
            <person name="Li Y."/>
        </authorList>
    </citation>
    <scope>NUCLEOTIDE SEQUENCE [LARGE SCALE GENOMIC DNA]</scope>
    <source>
        <strain evidence="1 2">07D10-4-3</strain>
    </source>
</reference>
<dbReference type="RefSeq" id="WP_128232701.1">
    <property type="nucleotide sequence ID" value="NZ_SAUY01000015.1"/>
</dbReference>